<feature type="region of interest" description="Disordered" evidence="1">
    <location>
        <begin position="485"/>
        <end position="505"/>
    </location>
</feature>
<feature type="region of interest" description="Disordered" evidence="1">
    <location>
        <begin position="192"/>
        <end position="434"/>
    </location>
</feature>
<comment type="caution">
    <text evidence="2">The sequence shown here is derived from an EMBL/GenBank/DDBJ whole genome shotgun (WGS) entry which is preliminary data.</text>
</comment>
<evidence type="ECO:0000313" key="3">
    <source>
        <dbReference type="Proteomes" id="UP000799429"/>
    </source>
</evidence>
<proteinExistence type="predicted"/>
<dbReference type="SMART" id="SM00726">
    <property type="entry name" value="UIM"/>
    <property type="match status" value="4"/>
</dbReference>
<name>A0A9P4S2Q2_9PEZI</name>
<feature type="compositionally biased region" description="Basic residues" evidence="1">
    <location>
        <begin position="496"/>
        <end position="505"/>
    </location>
</feature>
<sequence>MEIGYPCIELDEPLQTEYPGLCYDCYNDDVTHYGTPVARRRRAEEEAEIKKALEASLDEPPPKDFENENEDLVAAAILASLSEPPPKNLDQEDNDMIAEAIKASLQEPAPPVHVDFDEEELNKILELSKQTAEEKVKRPEDASGSPSYYRIKHSFGVCGHEIDAGESKIERDRDAPGLPYFVEDVKGSCPACKGESSAVHVPDSVGPPFALTEEEEDLGWPHNPMNAFAERSGSPLYPTDEDQDPTGKGKGRRGDGIAPPPPEIIVGDAPSSTGSYDDYYGASPPRSTVSSRDSQLVERGTLQTHEPDNSEFIRQQRVQRFGPGPTAPRRDLEDLPEHNTPPPSNAPQARSIPDEPLPGYGGTIRDDDELPGYDNPAREKPEELPTYGRTFREETPEPEELPNGGHILPPDIDNNPNRGAEGEEPPYSTTWNLPLPNASRVFREYESTSGQMSGALGDVAEEQEPKESPAPMYATVDNLALWANMRGRGSSSPRTGGRRRSYRDV</sequence>
<evidence type="ECO:0000256" key="1">
    <source>
        <dbReference type="SAM" id="MobiDB-lite"/>
    </source>
</evidence>
<dbReference type="OrthoDB" id="10408493at2759"/>
<organism evidence="2 3">
    <name type="scientific">Patellaria atrata CBS 101060</name>
    <dbReference type="NCBI Taxonomy" id="1346257"/>
    <lineage>
        <taxon>Eukaryota</taxon>
        <taxon>Fungi</taxon>
        <taxon>Dikarya</taxon>
        <taxon>Ascomycota</taxon>
        <taxon>Pezizomycotina</taxon>
        <taxon>Dothideomycetes</taxon>
        <taxon>Dothideomycetes incertae sedis</taxon>
        <taxon>Patellariales</taxon>
        <taxon>Patellariaceae</taxon>
        <taxon>Patellaria</taxon>
    </lineage>
</organism>
<accession>A0A9P4S2Q2</accession>
<dbReference type="EMBL" id="MU006111">
    <property type="protein sequence ID" value="KAF2835163.1"/>
    <property type="molecule type" value="Genomic_DNA"/>
</dbReference>
<feature type="compositionally biased region" description="Low complexity" evidence="1">
    <location>
        <begin position="486"/>
        <end position="495"/>
    </location>
</feature>
<gene>
    <name evidence="2" type="ORF">M501DRAFT_999462</name>
</gene>
<feature type="compositionally biased region" description="Polar residues" evidence="1">
    <location>
        <begin position="285"/>
        <end position="294"/>
    </location>
</feature>
<feature type="compositionally biased region" description="Basic and acidic residues" evidence="1">
    <location>
        <begin position="328"/>
        <end position="337"/>
    </location>
</feature>
<evidence type="ECO:0000313" key="2">
    <source>
        <dbReference type="EMBL" id="KAF2835163.1"/>
    </source>
</evidence>
<dbReference type="InterPro" id="IPR003903">
    <property type="entry name" value="UIM_dom"/>
</dbReference>
<protein>
    <submittedName>
        <fullName evidence="2">Uncharacterized protein</fullName>
    </submittedName>
</protein>
<reference evidence="2" key="1">
    <citation type="journal article" date="2020" name="Stud. Mycol.">
        <title>101 Dothideomycetes genomes: a test case for predicting lifestyles and emergence of pathogens.</title>
        <authorList>
            <person name="Haridas S."/>
            <person name="Albert R."/>
            <person name="Binder M."/>
            <person name="Bloem J."/>
            <person name="Labutti K."/>
            <person name="Salamov A."/>
            <person name="Andreopoulos B."/>
            <person name="Baker S."/>
            <person name="Barry K."/>
            <person name="Bills G."/>
            <person name="Bluhm B."/>
            <person name="Cannon C."/>
            <person name="Castanera R."/>
            <person name="Culley D."/>
            <person name="Daum C."/>
            <person name="Ezra D."/>
            <person name="Gonzalez J."/>
            <person name="Henrissat B."/>
            <person name="Kuo A."/>
            <person name="Liang C."/>
            <person name="Lipzen A."/>
            <person name="Lutzoni F."/>
            <person name="Magnuson J."/>
            <person name="Mondo S."/>
            <person name="Nolan M."/>
            <person name="Ohm R."/>
            <person name="Pangilinan J."/>
            <person name="Park H.-J."/>
            <person name="Ramirez L."/>
            <person name="Alfaro M."/>
            <person name="Sun H."/>
            <person name="Tritt A."/>
            <person name="Yoshinaga Y."/>
            <person name="Zwiers L.-H."/>
            <person name="Turgeon B."/>
            <person name="Goodwin S."/>
            <person name="Spatafora J."/>
            <person name="Crous P."/>
            <person name="Grigoriev I."/>
        </authorList>
    </citation>
    <scope>NUCLEOTIDE SEQUENCE</scope>
    <source>
        <strain evidence="2">CBS 101060</strain>
    </source>
</reference>
<dbReference type="Proteomes" id="UP000799429">
    <property type="component" value="Unassembled WGS sequence"/>
</dbReference>
<keyword evidence="3" id="KW-1185">Reference proteome</keyword>
<dbReference type="AlphaFoldDB" id="A0A9P4S2Q2"/>